<dbReference type="RefSeq" id="WP_148648956.1">
    <property type="nucleotide sequence ID" value="NZ_CP011131.1"/>
</dbReference>
<proteinExistence type="predicted"/>
<protein>
    <recommendedName>
        <fullName evidence="3">Secreted protein</fullName>
    </recommendedName>
</protein>
<evidence type="ECO:0008006" key="3">
    <source>
        <dbReference type="Google" id="ProtNLM"/>
    </source>
</evidence>
<dbReference type="Proteomes" id="UP000829194">
    <property type="component" value="Chromosome"/>
</dbReference>
<accession>A0ABY3X9B7</accession>
<gene>
    <name evidence="1" type="ORF">MOV92_16420</name>
</gene>
<dbReference type="EMBL" id="CP093547">
    <property type="protein sequence ID" value="UNP28074.1"/>
    <property type="molecule type" value="Genomic_DNA"/>
</dbReference>
<organism evidence="1 2">
    <name type="scientific">Lysobacter gummosus</name>
    <dbReference type="NCBI Taxonomy" id="262324"/>
    <lineage>
        <taxon>Bacteria</taxon>
        <taxon>Pseudomonadati</taxon>
        <taxon>Pseudomonadota</taxon>
        <taxon>Gammaproteobacteria</taxon>
        <taxon>Lysobacterales</taxon>
        <taxon>Lysobacteraceae</taxon>
        <taxon>Lysobacter</taxon>
    </lineage>
</organism>
<evidence type="ECO:0000313" key="1">
    <source>
        <dbReference type="EMBL" id="UNP28074.1"/>
    </source>
</evidence>
<evidence type="ECO:0000313" key="2">
    <source>
        <dbReference type="Proteomes" id="UP000829194"/>
    </source>
</evidence>
<keyword evidence="2" id="KW-1185">Reference proteome</keyword>
<reference evidence="1 2" key="1">
    <citation type="submission" date="2022-03" db="EMBL/GenBank/DDBJ databases">
        <title>Complete genome sequence of Lysobacter capsici VKM B-2533 and Lysobacter gummosus 10.1.1, promising sources of lytic agents.</title>
        <authorList>
            <person name="Tarlachkov S.V."/>
            <person name="Kudryakova I.V."/>
            <person name="Afoshin A.S."/>
            <person name="Leontyevskaya E.A."/>
            <person name="Leontyevskaya N.V."/>
        </authorList>
    </citation>
    <scope>NUCLEOTIDE SEQUENCE [LARGE SCALE GENOMIC DNA]</scope>
    <source>
        <strain evidence="1 2">10.1.1</strain>
    </source>
</reference>
<name>A0ABY3X9B7_9GAMM</name>
<sequence length="327" mass="36142">MISLPNFPGPKAGFDPVHARKKWLLSSDFGAPPTRFSTAKKEGLASIKGRSLHYHQCKDREAIMNRSNYFVALSICVTTAVQAGPVVSAADYADDELYPVAIVVDGNHRYELTELACAKEERLQRVADTASGQAYGRWLTQHVKAHPSTKSFTRYAGSAFDGGGCYEPTTKGIRTYRPNSTPADVDEPVLPCTARLTQSGTCAQSKSVPSQKPAARWTPDPAMSKKLIGTLMTKPYARSAEPFLFEDQPAVLWTVACKLVAQMQMSEMEGVDYPFLQWQASQQGNLITVQRIDGTYSEGCYERTPDGIRVRSFGNADPMDMRWKTPR</sequence>